<name>A0ABQ5Y1U1_9VIBR</name>
<sequence length="140" mass="16631">MLKHGANPAIYLNGKGTGLREYLLQEFDNHFDGVKTVTKLKRHNDNYQDILHYYSLVNVMNESHDFSWEREWRYSGDFQFKFHELVAIIAEDPEGFLEDCRNELGLRKSKVLNRIPIIAPHWSYEEVVEEMAIKIWQKDT</sequence>
<dbReference type="EMBL" id="BSOE01000020">
    <property type="protein sequence ID" value="GLR03949.1"/>
    <property type="molecule type" value="Genomic_DNA"/>
</dbReference>
<organism evidence="1 2">
    <name type="scientific">Vibrio hyugaensis</name>
    <dbReference type="NCBI Taxonomy" id="1534743"/>
    <lineage>
        <taxon>Bacteria</taxon>
        <taxon>Pseudomonadati</taxon>
        <taxon>Pseudomonadota</taxon>
        <taxon>Gammaproteobacteria</taxon>
        <taxon>Vibrionales</taxon>
        <taxon>Vibrionaceae</taxon>
        <taxon>Vibrio</taxon>
    </lineage>
</organism>
<evidence type="ECO:0000313" key="2">
    <source>
        <dbReference type="Proteomes" id="UP001156669"/>
    </source>
</evidence>
<comment type="caution">
    <text evidence="1">The sequence shown here is derived from an EMBL/GenBank/DDBJ whole genome shotgun (WGS) entry which is preliminary data.</text>
</comment>
<protein>
    <submittedName>
        <fullName evidence="1">Uncharacterized protein</fullName>
    </submittedName>
</protein>
<evidence type="ECO:0000313" key="1">
    <source>
        <dbReference type="EMBL" id="GLR03949.1"/>
    </source>
</evidence>
<gene>
    <name evidence="1" type="ORF">GCM10007906_15360</name>
</gene>
<reference evidence="2" key="1">
    <citation type="journal article" date="2019" name="Int. J. Syst. Evol. Microbiol.">
        <title>The Global Catalogue of Microorganisms (GCM) 10K type strain sequencing project: providing services to taxonomists for standard genome sequencing and annotation.</title>
        <authorList>
            <consortium name="The Broad Institute Genomics Platform"/>
            <consortium name="The Broad Institute Genome Sequencing Center for Infectious Disease"/>
            <person name="Wu L."/>
            <person name="Ma J."/>
        </authorList>
    </citation>
    <scope>NUCLEOTIDE SEQUENCE [LARGE SCALE GENOMIC DNA]</scope>
    <source>
        <strain evidence="2">NBRC 110633</strain>
    </source>
</reference>
<proteinExistence type="predicted"/>
<keyword evidence="2" id="KW-1185">Reference proteome</keyword>
<accession>A0ABQ5Y1U1</accession>
<dbReference type="Proteomes" id="UP001156669">
    <property type="component" value="Unassembled WGS sequence"/>
</dbReference>